<sequence length="181" mass="19086">MKCVATTIAFACLVLLVTAEIKILYPSSAYWLVSNTTAVLLWDSTDPTNDLPTFSNVPDLTNYALANNVITATKNCSIFVPNFMNSDVQQGYKITFTNIGNISNVVATSEPFDIKPAGPPSTYAPPGPTTTTTPPAATTTGAGNNANNTTNNNTKPSSSITLSPRACLNALFVIAALLLSY</sequence>
<feature type="region of interest" description="Disordered" evidence="1">
    <location>
        <begin position="116"/>
        <end position="161"/>
    </location>
</feature>
<evidence type="ECO:0000256" key="1">
    <source>
        <dbReference type="SAM" id="MobiDB-lite"/>
    </source>
</evidence>
<dbReference type="AlphaFoldDB" id="A0A9N9D290"/>
<feature type="chain" id="PRO_5040478024" evidence="2">
    <location>
        <begin position="20"/>
        <end position="181"/>
    </location>
</feature>
<organism evidence="3 4">
    <name type="scientific">Paraglomus occultum</name>
    <dbReference type="NCBI Taxonomy" id="144539"/>
    <lineage>
        <taxon>Eukaryota</taxon>
        <taxon>Fungi</taxon>
        <taxon>Fungi incertae sedis</taxon>
        <taxon>Mucoromycota</taxon>
        <taxon>Glomeromycotina</taxon>
        <taxon>Glomeromycetes</taxon>
        <taxon>Paraglomerales</taxon>
        <taxon>Paraglomeraceae</taxon>
        <taxon>Paraglomus</taxon>
    </lineage>
</organism>
<feature type="compositionally biased region" description="Pro residues" evidence="1">
    <location>
        <begin position="117"/>
        <end position="128"/>
    </location>
</feature>
<gene>
    <name evidence="3" type="ORF">POCULU_LOCUS8396</name>
</gene>
<evidence type="ECO:0000313" key="4">
    <source>
        <dbReference type="Proteomes" id="UP000789572"/>
    </source>
</evidence>
<feature type="signal peptide" evidence="2">
    <location>
        <begin position="1"/>
        <end position="19"/>
    </location>
</feature>
<proteinExistence type="predicted"/>
<accession>A0A9N9D290</accession>
<dbReference type="OrthoDB" id="5420143at2759"/>
<evidence type="ECO:0000313" key="3">
    <source>
        <dbReference type="EMBL" id="CAG8620543.1"/>
    </source>
</evidence>
<keyword evidence="4" id="KW-1185">Reference proteome</keyword>
<dbReference type="EMBL" id="CAJVPJ010002410">
    <property type="protein sequence ID" value="CAG8620543.1"/>
    <property type="molecule type" value="Genomic_DNA"/>
</dbReference>
<comment type="caution">
    <text evidence="3">The sequence shown here is derived from an EMBL/GenBank/DDBJ whole genome shotgun (WGS) entry which is preliminary data.</text>
</comment>
<dbReference type="Proteomes" id="UP000789572">
    <property type="component" value="Unassembled WGS sequence"/>
</dbReference>
<feature type="compositionally biased region" description="Low complexity" evidence="1">
    <location>
        <begin position="129"/>
        <end position="154"/>
    </location>
</feature>
<reference evidence="3" key="1">
    <citation type="submission" date="2021-06" db="EMBL/GenBank/DDBJ databases">
        <authorList>
            <person name="Kallberg Y."/>
            <person name="Tangrot J."/>
            <person name="Rosling A."/>
        </authorList>
    </citation>
    <scope>NUCLEOTIDE SEQUENCE</scope>
    <source>
        <strain evidence="3">IA702</strain>
    </source>
</reference>
<keyword evidence="2" id="KW-0732">Signal</keyword>
<name>A0A9N9D290_9GLOM</name>
<protein>
    <submittedName>
        <fullName evidence="3">9842_t:CDS:1</fullName>
    </submittedName>
</protein>
<evidence type="ECO:0000256" key="2">
    <source>
        <dbReference type="SAM" id="SignalP"/>
    </source>
</evidence>